<dbReference type="CDD" id="cd17546">
    <property type="entry name" value="REC_hyHK_CKI1_RcsC-like"/>
    <property type="match status" value="1"/>
</dbReference>
<dbReference type="Pfam" id="PF00072">
    <property type="entry name" value="Response_reg"/>
    <property type="match status" value="1"/>
</dbReference>
<dbReference type="GO" id="GO:0000160">
    <property type="term" value="P:phosphorelay signal transduction system"/>
    <property type="evidence" value="ECO:0007669"/>
    <property type="project" value="InterPro"/>
</dbReference>
<name>A0A3N1MB27_9PROT</name>
<dbReference type="RefSeq" id="WP_170216406.1">
    <property type="nucleotide sequence ID" value="NZ_AP019700.1"/>
</dbReference>
<evidence type="ECO:0000256" key="1">
    <source>
        <dbReference type="ARBA" id="ARBA00022553"/>
    </source>
</evidence>
<evidence type="ECO:0000256" key="2">
    <source>
        <dbReference type="PROSITE-ProRule" id="PRU00169"/>
    </source>
</evidence>
<dbReference type="Proteomes" id="UP000278222">
    <property type="component" value="Unassembled WGS sequence"/>
</dbReference>
<reference evidence="4 5" key="1">
    <citation type="submission" date="2018-11" db="EMBL/GenBank/DDBJ databases">
        <title>Genomic Encyclopedia of Type Strains, Phase IV (KMG-IV): sequencing the most valuable type-strain genomes for metagenomic binning, comparative biology and taxonomic classification.</title>
        <authorList>
            <person name="Goeker M."/>
        </authorList>
    </citation>
    <scope>NUCLEOTIDE SEQUENCE [LARGE SCALE GENOMIC DNA]</scope>
    <source>
        <strain evidence="4 5">DSM 5900</strain>
    </source>
</reference>
<keyword evidence="5" id="KW-1185">Reference proteome</keyword>
<evidence type="ECO:0000313" key="4">
    <source>
        <dbReference type="EMBL" id="ROP99906.1"/>
    </source>
</evidence>
<dbReference type="SUPFAM" id="SSF52172">
    <property type="entry name" value="CheY-like"/>
    <property type="match status" value="1"/>
</dbReference>
<dbReference type="PANTHER" id="PTHR44591">
    <property type="entry name" value="STRESS RESPONSE REGULATOR PROTEIN 1"/>
    <property type="match status" value="1"/>
</dbReference>
<dbReference type="AlphaFoldDB" id="A0A3N1MB27"/>
<feature type="domain" description="Response regulatory" evidence="3">
    <location>
        <begin position="3"/>
        <end position="127"/>
    </location>
</feature>
<organism evidence="4 5">
    <name type="scientific">Stella humosa</name>
    <dbReference type="NCBI Taxonomy" id="94"/>
    <lineage>
        <taxon>Bacteria</taxon>
        <taxon>Pseudomonadati</taxon>
        <taxon>Pseudomonadota</taxon>
        <taxon>Alphaproteobacteria</taxon>
        <taxon>Rhodospirillales</taxon>
        <taxon>Stellaceae</taxon>
        <taxon>Stella</taxon>
    </lineage>
</organism>
<protein>
    <submittedName>
        <fullName evidence="4">Response regulator receiver domain-containing protein</fullName>
    </submittedName>
</protein>
<dbReference type="Gene3D" id="3.40.50.2300">
    <property type="match status" value="1"/>
</dbReference>
<feature type="modified residue" description="4-aspartylphosphate" evidence="2">
    <location>
        <position position="52"/>
    </location>
</feature>
<evidence type="ECO:0000259" key="3">
    <source>
        <dbReference type="PROSITE" id="PS50110"/>
    </source>
</evidence>
<dbReference type="SMART" id="SM00448">
    <property type="entry name" value="REC"/>
    <property type="match status" value="1"/>
</dbReference>
<comment type="caution">
    <text evidence="4">The sequence shown here is derived from an EMBL/GenBank/DDBJ whole genome shotgun (WGS) entry which is preliminary data.</text>
</comment>
<dbReference type="InterPro" id="IPR001789">
    <property type="entry name" value="Sig_transdc_resp-reg_receiver"/>
</dbReference>
<sequence>MARILVIDDDELVAKTIVALLESAAHEVEVAINGREALKAFRAGAFDLIVTDIFMPEVEGLETIREIRRIDRKVPIIAMSGGPRATIMSGAMGTMDHLEVAQLLGATRSVGKPITRSKLLPVVNECLSGAATGTTEE</sequence>
<keyword evidence="1 2" id="KW-0597">Phosphoprotein</keyword>
<accession>A0A3N1MB27</accession>
<proteinExistence type="predicted"/>
<gene>
    <name evidence="4" type="ORF">EDC65_1700</name>
</gene>
<dbReference type="InterPro" id="IPR050595">
    <property type="entry name" value="Bact_response_regulator"/>
</dbReference>
<evidence type="ECO:0000313" key="5">
    <source>
        <dbReference type="Proteomes" id="UP000278222"/>
    </source>
</evidence>
<dbReference type="InterPro" id="IPR011006">
    <property type="entry name" value="CheY-like_superfamily"/>
</dbReference>
<dbReference type="PROSITE" id="PS50110">
    <property type="entry name" value="RESPONSE_REGULATORY"/>
    <property type="match status" value="1"/>
</dbReference>
<dbReference type="EMBL" id="RJKX01000013">
    <property type="protein sequence ID" value="ROP99906.1"/>
    <property type="molecule type" value="Genomic_DNA"/>
</dbReference>
<dbReference type="PANTHER" id="PTHR44591:SF23">
    <property type="entry name" value="CHEY SUBFAMILY"/>
    <property type="match status" value="1"/>
</dbReference>